<evidence type="ECO:0000313" key="6">
    <source>
        <dbReference type="Proteomes" id="UP000533476"/>
    </source>
</evidence>
<dbReference type="PANTHER" id="PTHR43343">
    <property type="entry name" value="PEPTIDASE S12"/>
    <property type="match status" value="1"/>
</dbReference>
<dbReference type="SUPFAM" id="SSF50494">
    <property type="entry name" value="Trypsin-like serine proteases"/>
    <property type="match status" value="1"/>
</dbReference>
<comment type="similarity">
    <text evidence="1">Belongs to the peptidase S1C family.</text>
</comment>
<name>A0A7Y0L1H6_9FIRM</name>
<dbReference type="AlphaFoldDB" id="A0A7Y0L1H6"/>
<dbReference type="GO" id="GO:0004252">
    <property type="term" value="F:serine-type endopeptidase activity"/>
    <property type="evidence" value="ECO:0007669"/>
    <property type="project" value="InterPro"/>
</dbReference>
<evidence type="ECO:0000256" key="2">
    <source>
        <dbReference type="ARBA" id="ARBA00022670"/>
    </source>
</evidence>
<dbReference type="SUPFAM" id="SSF50156">
    <property type="entry name" value="PDZ domain-like"/>
    <property type="match status" value="1"/>
</dbReference>
<keyword evidence="6" id="KW-1185">Reference proteome</keyword>
<sequence>MASIQRTVAAAIVGFAVGAGAMGGGFWAYNDLNPGAQAQANASANIRQYATVASAPATLPLGPDTVSNVVKRVSPAIVKIVATVKQNVNVNNSPFFNPFFGSLFGNQPITPQTAVQTDIGTGFFFNKDGYIVTNDHVINGASNIKVYVKGYSKPFTATVVGSDYQTDLAVLKINAPKPMPTLILGNSNNTPVGAWVIAIGNPYDLNDTVTVGVISAKGRPLTIGSRNYTNLLQTSAAINPGNSGGPLLNLAGQVVGINTAVSTQGQGIGFAIPTSTLDQIVPQLMKTGHVSRPWLGVFISTDNKSIAKQYSLGTASGVLVDYVEPNSPASRAGLTAGEVITQVNGHAVTTASALESQIKKESVGSRVSLTAVTLHGKTVTVSATLGQEPNQAITMPSTAQLP</sequence>
<dbReference type="Proteomes" id="UP000533476">
    <property type="component" value="Unassembled WGS sequence"/>
</dbReference>
<evidence type="ECO:0000259" key="4">
    <source>
        <dbReference type="PROSITE" id="PS50106"/>
    </source>
</evidence>
<dbReference type="PROSITE" id="PS50106">
    <property type="entry name" value="PDZ"/>
    <property type="match status" value="1"/>
</dbReference>
<dbReference type="Gene3D" id="2.40.10.10">
    <property type="entry name" value="Trypsin-like serine proteases"/>
    <property type="match status" value="2"/>
</dbReference>
<dbReference type="InterPro" id="IPR001478">
    <property type="entry name" value="PDZ"/>
</dbReference>
<dbReference type="RefSeq" id="WP_169095953.1">
    <property type="nucleotide sequence ID" value="NZ_JABBVZ010000003.1"/>
</dbReference>
<dbReference type="InterPro" id="IPR001940">
    <property type="entry name" value="Peptidase_S1C"/>
</dbReference>
<organism evidence="5 6">
    <name type="scientific">Sulfobacillus harzensis</name>
    <dbReference type="NCBI Taxonomy" id="2729629"/>
    <lineage>
        <taxon>Bacteria</taxon>
        <taxon>Bacillati</taxon>
        <taxon>Bacillota</taxon>
        <taxon>Clostridia</taxon>
        <taxon>Eubacteriales</taxon>
        <taxon>Clostridiales Family XVII. Incertae Sedis</taxon>
        <taxon>Sulfobacillus</taxon>
    </lineage>
</organism>
<gene>
    <name evidence="5" type="ORF">HIJ39_01470</name>
</gene>
<accession>A0A7Y0L1H6</accession>
<dbReference type="PANTHER" id="PTHR43343:SF3">
    <property type="entry name" value="PROTEASE DO-LIKE 8, CHLOROPLASTIC"/>
    <property type="match status" value="1"/>
</dbReference>
<evidence type="ECO:0000313" key="5">
    <source>
        <dbReference type="EMBL" id="NMP21026.1"/>
    </source>
</evidence>
<dbReference type="InterPro" id="IPR051201">
    <property type="entry name" value="Chloro_Bact_Ser_Proteases"/>
</dbReference>
<dbReference type="InterPro" id="IPR009003">
    <property type="entry name" value="Peptidase_S1_PA"/>
</dbReference>
<proteinExistence type="inferred from homology"/>
<keyword evidence="3" id="KW-0378">Hydrolase</keyword>
<reference evidence="5 6" key="1">
    <citation type="submission" date="2020-04" db="EMBL/GenBank/DDBJ databases">
        <authorList>
            <person name="Zhang R."/>
            <person name="Schippers A."/>
        </authorList>
    </citation>
    <scope>NUCLEOTIDE SEQUENCE [LARGE SCALE GENOMIC DNA]</scope>
    <source>
        <strain evidence="5 6">DSM 109850</strain>
    </source>
</reference>
<dbReference type="Pfam" id="PF13180">
    <property type="entry name" value="PDZ_2"/>
    <property type="match status" value="1"/>
</dbReference>
<dbReference type="PRINTS" id="PR00834">
    <property type="entry name" value="PROTEASES2C"/>
</dbReference>
<feature type="domain" description="PDZ" evidence="4">
    <location>
        <begin position="281"/>
        <end position="375"/>
    </location>
</feature>
<dbReference type="EMBL" id="JABBVZ010000003">
    <property type="protein sequence ID" value="NMP21026.1"/>
    <property type="molecule type" value="Genomic_DNA"/>
</dbReference>
<dbReference type="GO" id="GO:0006508">
    <property type="term" value="P:proteolysis"/>
    <property type="evidence" value="ECO:0007669"/>
    <property type="project" value="UniProtKB-KW"/>
</dbReference>
<evidence type="ECO:0000256" key="1">
    <source>
        <dbReference type="ARBA" id="ARBA00010541"/>
    </source>
</evidence>
<dbReference type="Pfam" id="PF13365">
    <property type="entry name" value="Trypsin_2"/>
    <property type="match status" value="1"/>
</dbReference>
<dbReference type="Gene3D" id="2.30.42.10">
    <property type="match status" value="1"/>
</dbReference>
<dbReference type="InterPro" id="IPR043504">
    <property type="entry name" value="Peptidase_S1_PA_chymotrypsin"/>
</dbReference>
<dbReference type="SMART" id="SM00228">
    <property type="entry name" value="PDZ"/>
    <property type="match status" value="1"/>
</dbReference>
<comment type="caution">
    <text evidence="5">The sequence shown here is derived from an EMBL/GenBank/DDBJ whole genome shotgun (WGS) entry which is preliminary data.</text>
</comment>
<evidence type="ECO:0000256" key="3">
    <source>
        <dbReference type="ARBA" id="ARBA00022801"/>
    </source>
</evidence>
<keyword evidence="2 5" id="KW-0645">Protease</keyword>
<dbReference type="InterPro" id="IPR036034">
    <property type="entry name" value="PDZ_sf"/>
</dbReference>
<protein>
    <submittedName>
        <fullName evidence="5">Trypsin-like serine protease</fullName>
    </submittedName>
</protein>